<reference evidence="3 4" key="1">
    <citation type="submission" date="2020-10" db="EMBL/GenBank/DDBJ databases">
        <title>Nocardioides sp. isolated from sludge.</title>
        <authorList>
            <person name="Zhang X."/>
        </authorList>
    </citation>
    <scope>NUCLEOTIDE SEQUENCE [LARGE SCALE GENOMIC DNA]</scope>
    <source>
        <strain evidence="3 4">Y6</strain>
    </source>
</reference>
<keyword evidence="1" id="KW-0862">Zinc</keyword>
<name>A0ABR9RSG1_9ACTN</name>
<protein>
    <submittedName>
        <fullName evidence="3">SWIM zinc finger family protein</fullName>
    </submittedName>
</protein>
<dbReference type="PROSITE" id="PS50966">
    <property type="entry name" value="ZF_SWIM"/>
    <property type="match status" value="1"/>
</dbReference>
<evidence type="ECO:0000256" key="1">
    <source>
        <dbReference type="PROSITE-ProRule" id="PRU00325"/>
    </source>
</evidence>
<evidence type="ECO:0000313" key="3">
    <source>
        <dbReference type="EMBL" id="MBE7324107.1"/>
    </source>
</evidence>
<accession>A0ABR9RSG1</accession>
<feature type="domain" description="SWIM-type" evidence="2">
    <location>
        <begin position="414"/>
        <end position="451"/>
    </location>
</feature>
<evidence type="ECO:0000313" key="4">
    <source>
        <dbReference type="Proteomes" id="UP000756387"/>
    </source>
</evidence>
<sequence>MTAAVLEQGYTYLRPSAVRVVDGAADLVLSTSGGRSSAAPVAHPVFFDGLLRHPEQAAAALLAVARVARTRFWTPPGMLAAILRAADPVVTSNGDRLRFESFSACCGVHARFDALPGSLDGRMLGTGTTNVDFNAPMRDALARVGGGQQLHLQVGEDVVVRTSEAEVVEEKVPLPERWLRGFAEVQLASAATEPAFEVAATQARRLFRDLPTSSGRAPVWVVPAGGGLRLTTRPTPEGVPLGGAHRLAPLGPLLRFARTLRAHTGGHDPRGAASVWELELEDARLVLTLSPAPNRGFSGEGRVLWDLASEGAARDADLVSALLAFEPRIDVDRLAVDAAISPDRVRRALGWLAAAGRVGHDVAEGAYFHRELPYDADRLVAQHPRLRDAAGLVADGAVRLDGDRALVHSGGSDHVVSRTVEGDRCTCPWWARHGGSRGPCKHVLAVQLATSATPGPTR</sequence>
<dbReference type="RefSeq" id="WP_193637444.1">
    <property type="nucleotide sequence ID" value="NZ_JADCSA010000004.1"/>
</dbReference>
<keyword evidence="1" id="KW-0863">Zinc-finger</keyword>
<proteinExistence type="predicted"/>
<gene>
    <name evidence="3" type="ORF">IEQ44_05535</name>
</gene>
<comment type="caution">
    <text evidence="3">The sequence shown here is derived from an EMBL/GenBank/DDBJ whole genome shotgun (WGS) entry which is preliminary data.</text>
</comment>
<dbReference type="Proteomes" id="UP000756387">
    <property type="component" value="Unassembled WGS sequence"/>
</dbReference>
<dbReference type="InterPro" id="IPR007527">
    <property type="entry name" value="Znf_SWIM"/>
</dbReference>
<keyword evidence="1" id="KW-0479">Metal-binding</keyword>
<keyword evidence="4" id="KW-1185">Reference proteome</keyword>
<dbReference type="Pfam" id="PF04434">
    <property type="entry name" value="SWIM"/>
    <property type="match status" value="1"/>
</dbReference>
<dbReference type="EMBL" id="JADCSA010000004">
    <property type="protein sequence ID" value="MBE7324107.1"/>
    <property type="molecule type" value="Genomic_DNA"/>
</dbReference>
<organism evidence="3 4">
    <name type="scientific">Nocardioides malaquae</name>
    <dbReference type="NCBI Taxonomy" id="2773426"/>
    <lineage>
        <taxon>Bacteria</taxon>
        <taxon>Bacillati</taxon>
        <taxon>Actinomycetota</taxon>
        <taxon>Actinomycetes</taxon>
        <taxon>Propionibacteriales</taxon>
        <taxon>Nocardioidaceae</taxon>
        <taxon>Nocardioides</taxon>
    </lineage>
</organism>
<evidence type="ECO:0000259" key="2">
    <source>
        <dbReference type="PROSITE" id="PS50966"/>
    </source>
</evidence>